<keyword evidence="3" id="KW-1185">Reference proteome</keyword>
<reference evidence="3" key="1">
    <citation type="submission" date="2016-11" db="EMBL/GenBank/DDBJ databases">
        <authorList>
            <person name="Varghese N."/>
            <person name="Submissions S."/>
        </authorList>
    </citation>
    <scope>NUCLEOTIDE SEQUENCE [LARGE SCALE GENOMIC DNA]</scope>
    <source>
        <strain evidence="3">UWOS</strain>
    </source>
</reference>
<dbReference type="AlphaFoldDB" id="A0A1M6SV87"/>
<organism evidence="2 3">
    <name type="scientific">Fibrobacter intestinalis</name>
    <dbReference type="NCBI Taxonomy" id="28122"/>
    <lineage>
        <taxon>Bacteria</taxon>
        <taxon>Pseudomonadati</taxon>
        <taxon>Fibrobacterota</taxon>
        <taxon>Fibrobacteria</taxon>
        <taxon>Fibrobacterales</taxon>
        <taxon>Fibrobacteraceae</taxon>
        <taxon>Fibrobacter</taxon>
    </lineage>
</organism>
<keyword evidence="1" id="KW-0812">Transmembrane</keyword>
<sequence>MAIFEILFILAGFFVGLVSRGGMSLFLLPLAVVAFVLAMMNRPSPTGSRAKKIVSSILSAAYLAAVVIAVVACSLAFFQSDSKERSNAPKKEPTVALQVQNDKDLSVLEEKVDKVYSMLADMKMEYSLIGKSDLERVKAEIAIHDDELIECDPTKEKGCMEFSDYGTEHDSTRFYTVSLYWTLPRFQVYPKWVHRKIIKGLLGDDLTDADTVLDSRQLGKIHKRALYRQVEAYKRSIESELRNYPDDWYYDSARTEVAATLRYERQDSIDFAFDSLLWTTYYISKAEYTAGAAAGSKYEYHRTFSKKDGSLVDSTIFNPEEKEKIVSLLRKYATKYEVNADAIDMDFELKPSFLKEGIGFDGYSFKIGWHSRGSVMIVVPYEEILPYMEPWARQKFGLTEGGSA</sequence>
<evidence type="ECO:0008006" key="4">
    <source>
        <dbReference type="Google" id="ProtNLM"/>
    </source>
</evidence>
<dbReference type="EMBL" id="FRAW01000007">
    <property type="protein sequence ID" value="SHK48498.1"/>
    <property type="molecule type" value="Genomic_DNA"/>
</dbReference>
<name>A0A1M6SV87_9BACT</name>
<evidence type="ECO:0000313" key="2">
    <source>
        <dbReference type="EMBL" id="SHK48498.1"/>
    </source>
</evidence>
<proteinExistence type="predicted"/>
<dbReference type="Proteomes" id="UP000184275">
    <property type="component" value="Unassembled WGS sequence"/>
</dbReference>
<evidence type="ECO:0000256" key="1">
    <source>
        <dbReference type="SAM" id="Phobius"/>
    </source>
</evidence>
<gene>
    <name evidence="2" type="ORF">SAMN05720469_10769</name>
</gene>
<keyword evidence="1" id="KW-0472">Membrane</keyword>
<evidence type="ECO:0000313" key="3">
    <source>
        <dbReference type="Proteomes" id="UP000184275"/>
    </source>
</evidence>
<protein>
    <recommendedName>
        <fullName evidence="4">DUF3298 domain-containing protein</fullName>
    </recommendedName>
</protein>
<keyword evidence="1" id="KW-1133">Transmembrane helix</keyword>
<feature type="transmembrane region" description="Helical" evidence="1">
    <location>
        <begin position="60"/>
        <end position="78"/>
    </location>
</feature>
<feature type="transmembrane region" description="Helical" evidence="1">
    <location>
        <begin position="6"/>
        <end position="39"/>
    </location>
</feature>
<dbReference type="RefSeq" id="WP_073303246.1">
    <property type="nucleotide sequence ID" value="NZ_FRAW01000007.1"/>
</dbReference>
<accession>A0A1M6SV87</accession>